<dbReference type="GO" id="GO:0005739">
    <property type="term" value="C:mitochondrion"/>
    <property type="evidence" value="ECO:0007669"/>
    <property type="project" value="TreeGrafter"/>
</dbReference>
<gene>
    <name evidence="4" type="ORF">A3770_06p45060</name>
</gene>
<evidence type="ECO:0000256" key="1">
    <source>
        <dbReference type="ARBA" id="ARBA00007584"/>
    </source>
</evidence>
<feature type="coiled-coil region" evidence="3">
    <location>
        <begin position="102"/>
        <end position="156"/>
    </location>
</feature>
<reference evidence="4 5" key="1">
    <citation type="submission" date="2018-07" db="EMBL/GenBank/DDBJ databases">
        <title>The complete nuclear genome of the prasinophyte Chloropicon primus (CCMP1205).</title>
        <authorList>
            <person name="Pombert J.-F."/>
            <person name="Otis C."/>
            <person name="Turmel M."/>
            <person name="Lemieux C."/>
        </authorList>
    </citation>
    <scope>NUCLEOTIDE SEQUENCE [LARGE SCALE GENOMIC DNA]</scope>
    <source>
        <strain evidence="4 5">CCMP1205</strain>
    </source>
</reference>
<dbReference type="PANTHER" id="PTHR12499:SF0">
    <property type="entry name" value="OPTIC ATROPHY 3 PROTEIN"/>
    <property type="match status" value="1"/>
</dbReference>
<evidence type="ECO:0000313" key="4">
    <source>
        <dbReference type="EMBL" id="QDZ21988.1"/>
    </source>
</evidence>
<dbReference type="InterPro" id="IPR010754">
    <property type="entry name" value="OPA3-like"/>
</dbReference>
<evidence type="ECO:0000313" key="5">
    <source>
        <dbReference type="Proteomes" id="UP000316726"/>
    </source>
</evidence>
<proteinExistence type="inferred from homology"/>
<evidence type="ECO:0000256" key="3">
    <source>
        <dbReference type="SAM" id="Coils"/>
    </source>
</evidence>
<keyword evidence="5" id="KW-1185">Reference proteome</keyword>
<dbReference type="EMBL" id="CP031039">
    <property type="protein sequence ID" value="QDZ21988.1"/>
    <property type="molecule type" value="Genomic_DNA"/>
</dbReference>
<comment type="similarity">
    <text evidence="1">Belongs to the OPA3 family.</text>
</comment>
<dbReference type="AlphaFoldDB" id="A0A5B8MMV1"/>
<keyword evidence="2 3" id="KW-0175">Coiled coil</keyword>
<dbReference type="GO" id="GO:0019216">
    <property type="term" value="P:regulation of lipid metabolic process"/>
    <property type="evidence" value="ECO:0007669"/>
    <property type="project" value="TreeGrafter"/>
</dbReference>
<dbReference type="OrthoDB" id="2129069at2759"/>
<dbReference type="Pfam" id="PF07047">
    <property type="entry name" value="OPA3"/>
    <property type="match status" value="1"/>
</dbReference>
<evidence type="ECO:0000256" key="2">
    <source>
        <dbReference type="ARBA" id="ARBA00023054"/>
    </source>
</evidence>
<name>A0A5B8MMV1_9CHLO</name>
<organism evidence="4 5">
    <name type="scientific">Chloropicon primus</name>
    <dbReference type="NCBI Taxonomy" id="1764295"/>
    <lineage>
        <taxon>Eukaryota</taxon>
        <taxon>Viridiplantae</taxon>
        <taxon>Chlorophyta</taxon>
        <taxon>Chloropicophyceae</taxon>
        <taxon>Chloropicales</taxon>
        <taxon>Chloropicaceae</taxon>
        <taxon>Chloropicon</taxon>
    </lineage>
</organism>
<protein>
    <recommendedName>
        <fullName evidence="6">OPA3-like protein</fullName>
    </recommendedName>
</protein>
<dbReference type="Proteomes" id="UP000316726">
    <property type="component" value="Chromosome 6"/>
</dbReference>
<accession>A0A5B8MMV1</accession>
<sequence>MAQLAIKVFTMTVKTASKPLAYVFQDYMLSHPVVRQRAIDWAQVLHRWNVRINRAARGQEKKKGAEISPLNDERALNLAGKFFSESFIYTVGGGLLLYEYDRSNRRDELKRVNKEKRRVEKEEKRMRLQEHQMAIIANLELKQREMLSRLEELEGRSGKPAPRRFGIF</sequence>
<evidence type="ECO:0008006" key="6">
    <source>
        <dbReference type="Google" id="ProtNLM"/>
    </source>
</evidence>
<dbReference type="PANTHER" id="PTHR12499">
    <property type="entry name" value="OPTIC ATROPHY 3 PROTEIN OPA3"/>
    <property type="match status" value="1"/>
</dbReference>